<evidence type="ECO:0000313" key="19">
    <source>
        <dbReference type="Proteomes" id="UP001432027"/>
    </source>
</evidence>
<evidence type="ECO:0000256" key="14">
    <source>
        <dbReference type="ARBA" id="ARBA00023242"/>
    </source>
</evidence>
<feature type="domain" description="EF-hand" evidence="17">
    <location>
        <begin position="161"/>
        <end position="196"/>
    </location>
</feature>
<accession>A0AAV5TFV4</accession>
<evidence type="ECO:0000256" key="5">
    <source>
        <dbReference type="ARBA" id="ARBA00022475"/>
    </source>
</evidence>
<keyword evidence="7" id="KW-0597">Phosphoprotein</keyword>
<dbReference type="Gene3D" id="1.10.238.10">
    <property type="entry name" value="EF-hand"/>
    <property type="match status" value="1"/>
</dbReference>
<dbReference type="InterPro" id="IPR002048">
    <property type="entry name" value="EF_hand_dom"/>
</dbReference>
<evidence type="ECO:0000256" key="11">
    <source>
        <dbReference type="ARBA" id="ARBA00022837"/>
    </source>
</evidence>
<keyword evidence="12" id="KW-0653">Protein transport</keyword>
<dbReference type="GO" id="GO:0015031">
    <property type="term" value="P:protein transport"/>
    <property type="evidence" value="ECO:0007669"/>
    <property type="project" value="UniProtKB-KW"/>
</dbReference>
<dbReference type="SUPFAM" id="SSF47473">
    <property type="entry name" value="EF-hand"/>
    <property type="match status" value="1"/>
</dbReference>
<evidence type="ECO:0000256" key="8">
    <source>
        <dbReference type="ARBA" id="ARBA00022707"/>
    </source>
</evidence>
<organism evidence="18 19">
    <name type="scientific">Pristionchus entomophagus</name>
    <dbReference type="NCBI Taxonomy" id="358040"/>
    <lineage>
        <taxon>Eukaryota</taxon>
        <taxon>Metazoa</taxon>
        <taxon>Ecdysozoa</taxon>
        <taxon>Nematoda</taxon>
        <taxon>Chromadorea</taxon>
        <taxon>Rhabditida</taxon>
        <taxon>Rhabditina</taxon>
        <taxon>Diplogasteromorpha</taxon>
        <taxon>Diplogasteroidea</taxon>
        <taxon>Neodiplogasteridae</taxon>
        <taxon>Pristionchus</taxon>
    </lineage>
</organism>
<keyword evidence="4" id="KW-0813">Transport</keyword>
<keyword evidence="9" id="KW-0479">Metal-binding</keyword>
<evidence type="ECO:0000256" key="10">
    <source>
        <dbReference type="ARBA" id="ARBA00022737"/>
    </source>
</evidence>
<evidence type="ECO:0000256" key="6">
    <source>
        <dbReference type="ARBA" id="ARBA00022490"/>
    </source>
</evidence>
<keyword evidence="11" id="KW-0106">Calcium</keyword>
<dbReference type="AlphaFoldDB" id="A0AAV5TFV4"/>
<dbReference type="GO" id="GO:0005634">
    <property type="term" value="C:nucleus"/>
    <property type="evidence" value="ECO:0007669"/>
    <property type="project" value="UniProtKB-SubCell"/>
</dbReference>
<keyword evidence="8" id="KW-0519">Myristate</keyword>
<dbReference type="InterPro" id="IPR051875">
    <property type="entry name" value="Calcineurin_B_homologous"/>
</dbReference>
<dbReference type="CDD" id="cd00051">
    <property type="entry name" value="EFh"/>
    <property type="match status" value="1"/>
</dbReference>
<keyword evidence="19" id="KW-1185">Reference proteome</keyword>
<evidence type="ECO:0000256" key="13">
    <source>
        <dbReference type="ARBA" id="ARBA00023136"/>
    </source>
</evidence>
<gene>
    <name evidence="18" type="ORF">PENTCL1PPCAC_13471</name>
</gene>
<evidence type="ECO:0000256" key="4">
    <source>
        <dbReference type="ARBA" id="ARBA00022448"/>
    </source>
</evidence>
<feature type="non-terminal residue" evidence="18">
    <location>
        <position position="1"/>
    </location>
</feature>
<dbReference type="Pfam" id="PF13499">
    <property type="entry name" value="EF-hand_7"/>
    <property type="match status" value="1"/>
</dbReference>
<feature type="domain" description="EF-hand" evidence="17">
    <location>
        <begin position="120"/>
        <end position="155"/>
    </location>
</feature>
<dbReference type="PROSITE" id="PS00018">
    <property type="entry name" value="EF_HAND_1"/>
    <property type="match status" value="1"/>
</dbReference>
<evidence type="ECO:0000256" key="2">
    <source>
        <dbReference type="ARBA" id="ARBA00004236"/>
    </source>
</evidence>
<protein>
    <recommendedName>
        <fullName evidence="17">EF-hand domain-containing protein</fullName>
    </recommendedName>
</protein>
<dbReference type="GO" id="GO:0005509">
    <property type="term" value="F:calcium ion binding"/>
    <property type="evidence" value="ECO:0007669"/>
    <property type="project" value="InterPro"/>
</dbReference>
<keyword evidence="14" id="KW-0539">Nucleus</keyword>
<evidence type="ECO:0000313" key="18">
    <source>
        <dbReference type="EMBL" id="GMS91296.1"/>
    </source>
</evidence>
<proteinExistence type="inferred from homology"/>
<comment type="caution">
    <text evidence="18">The sequence shown here is derived from an EMBL/GenBank/DDBJ whole genome shotgun (WGS) entry which is preliminary data.</text>
</comment>
<keyword evidence="6" id="KW-0963">Cytoplasm</keyword>
<dbReference type="InterPro" id="IPR018247">
    <property type="entry name" value="EF_Hand_1_Ca_BS"/>
</dbReference>
<evidence type="ECO:0000256" key="1">
    <source>
        <dbReference type="ARBA" id="ARBA00004123"/>
    </source>
</evidence>
<dbReference type="Proteomes" id="UP001432027">
    <property type="component" value="Unassembled WGS sequence"/>
</dbReference>
<evidence type="ECO:0000256" key="3">
    <source>
        <dbReference type="ARBA" id="ARBA00004496"/>
    </source>
</evidence>
<evidence type="ECO:0000259" key="17">
    <source>
        <dbReference type="PROSITE" id="PS50222"/>
    </source>
</evidence>
<dbReference type="SMART" id="SM00054">
    <property type="entry name" value="EFh"/>
    <property type="match status" value="2"/>
</dbReference>
<comment type="similarity">
    <text evidence="16">Belongs to the calcineurin regulatory subunit family. CHP subfamily.</text>
</comment>
<evidence type="ECO:0000256" key="12">
    <source>
        <dbReference type="ARBA" id="ARBA00022927"/>
    </source>
</evidence>
<keyword evidence="5" id="KW-1003">Cell membrane</keyword>
<evidence type="ECO:0000256" key="9">
    <source>
        <dbReference type="ARBA" id="ARBA00022723"/>
    </source>
</evidence>
<dbReference type="EMBL" id="BTSX01000003">
    <property type="protein sequence ID" value="GMS91296.1"/>
    <property type="molecule type" value="Genomic_DNA"/>
</dbReference>
<evidence type="ECO:0000256" key="7">
    <source>
        <dbReference type="ARBA" id="ARBA00022553"/>
    </source>
</evidence>
<keyword evidence="15" id="KW-0449">Lipoprotein</keyword>
<keyword evidence="13" id="KW-0472">Membrane</keyword>
<keyword evidence="10" id="KW-0677">Repeat</keyword>
<evidence type="ECO:0000256" key="15">
    <source>
        <dbReference type="ARBA" id="ARBA00023288"/>
    </source>
</evidence>
<sequence>LPRSQIGMGNSSSQLPRDDEIETIAHETEFSRSQIVRLHARFVSLDKKGRGFLERDDLKNVPELAVNPLGDRIVDAFFTVGGSYDDGAFASVKRLDFRQFVRVLSFFQPIDRSKKNVHNRRTDKLKFAFIMYDLNKNGYITREEFVVILNSMVGANITSDQLDNITDRTFAEADMAKDGRISFEEFCKAMEKTDIEDKMSIRFLH</sequence>
<dbReference type="GO" id="GO:0005886">
    <property type="term" value="C:plasma membrane"/>
    <property type="evidence" value="ECO:0007669"/>
    <property type="project" value="UniProtKB-SubCell"/>
</dbReference>
<dbReference type="PANTHER" id="PTHR46002">
    <property type="entry name" value="EG:114D9.1 PROTEIN-RELATED"/>
    <property type="match status" value="1"/>
</dbReference>
<dbReference type="GO" id="GO:0005737">
    <property type="term" value="C:cytoplasm"/>
    <property type="evidence" value="ECO:0007669"/>
    <property type="project" value="UniProtKB-SubCell"/>
</dbReference>
<dbReference type="InterPro" id="IPR011992">
    <property type="entry name" value="EF-hand-dom_pair"/>
</dbReference>
<evidence type="ECO:0000256" key="16">
    <source>
        <dbReference type="ARBA" id="ARBA00038164"/>
    </source>
</evidence>
<comment type="subcellular location">
    <subcellularLocation>
        <location evidence="2">Cell membrane</location>
    </subcellularLocation>
    <subcellularLocation>
        <location evidence="3">Cytoplasm</location>
    </subcellularLocation>
    <subcellularLocation>
        <location evidence="1">Nucleus</location>
    </subcellularLocation>
</comment>
<reference evidence="18" key="1">
    <citation type="submission" date="2023-10" db="EMBL/GenBank/DDBJ databases">
        <title>Genome assembly of Pristionchus species.</title>
        <authorList>
            <person name="Yoshida K."/>
            <person name="Sommer R.J."/>
        </authorList>
    </citation>
    <scope>NUCLEOTIDE SEQUENCE</scope>
    <source>
        <strain evidence="18">RS0144</strain>
    </source>
</reference>
<dbReference type="PROSITE" id="PS50222">
    <property type="entry name" value="EF_HAND_2"/>
    <property type="match status" value="2"/>
</dbReference>
<name>A0AAV5TFV4_9BILA</name>